<dbReference type="Proteomes" id="UP000324383">
    <property type="component" value="Unassembled WGS sequence"/>
</dbReference>
<dbReference type="AlphaFoldDB" id="A0A5D3EGX9"/>
<proteinExistence type="predicted"/>
<evidence type="ECO:0000313" key="2">
    <source>
        <dbReference type="Proteomes" id="UP000324383"/>
    </source>
</evidence>
<protein>
    <submittedName>
        <fullName evidence="1">Uncharacterized protein</fullName>
    </submittedName>
</protein>
<keyword evidence="2" id="KW-1185">Reference proteome</keyword>
<evidence type="ECO:0000313" key="1">
    <source>
        <dbReference type="EMBL" id="TYK35209.1"/>
    </source>
</evidence>
<name>A0A5D3EGX9_9BACE</name>
<gene>
    <name evidence="1" type="ORF">FNJ60_02095</name>
</gene>
<comment type="caution">
    <text evidence="1">The sequence shown here is derived from an EMBL/GenBank/DDBJ whole genome shotgun (WGS) entry which is preliminary data.</text>
</comment>
<reference evidence="1 2" key="1">
    <citation type="submission" date="2019-07" db="EMBL/GenBank/DDBJ databases">
        <title>Draft Genome Sequences of Bacteroides pyogenes Strains Isolated from the Uterus Holstein Dairy Cows with Metritis.</title>
        <authorList>
            <person name="Cunha F."/>
            <person name="Galvao K.N."/>
            <person name="Jeon S.J."/>
            <person name="Jeong K.C."/>
        </authorList>
    </citation>
    <scope>NUCLEOTIDE SEQUENCE [LARGE SCALE GENOMIC DNA]</scope>
    <source>
        <strain evidence="1 2">KG-31</strain>
    </source>
</reference>
<dbReference type="EMBL" id="VKLW01000003">
    <property type="protein sequence ID" value="TYK35209.1"/>
    <property type="molecule type" value="Genomic_DNA"/>
</dbReference>
<sequence>MDKIAVLADGNSSFSSCKSVTHNVYMLERVMCVYRLGLLRQVIDSLFNELILFTAESLRIGCFLNEPLI</sequence>
<organism evidence="1 2">
    <name type="scientific">Bacteroides pyogenes</name>
    <dbReference type="NCBI Taxonomy" id="310300"/>
    <lineage>
        <taxon>Bacteria</taxon>
        <taxon>Pseudomonadati</taxon>
        <taxon>Bacteroidota</taxon>
        <taxon>Bacteroidia</taxon>
        <taxon>Bacteroidales</taxon>
        <taxon>Bacteroidaceae</taxon>
        <taxon>Bacteroides</taxon>
    </lineage>
</organism>
<accession>A0A5D3EGX9</accession>